<evidence type="ECO:0000256" key="1">
    <source>
        <dbReference type="SAM" id="Phobius"/>
    </source>
</evidence>
<feature type="transmembrane region" description="Helical" evidence="1">
    <location>
        <begin position="78"/>
        <end position="103"/>
    </location>
</feature>
<dbReference type="Proteomes" id="UP000176429">
    <property type="component" value="Unassembled WGS sequence"/>
</dbReference>
<organism evidence="2 3">
    <name type="scientific">Candidatus Taylorbacteria bacterium RIFCSPLOWO2_02_FULL_46_40</name>
    <dbReference type="NCBI Taxonomy" id="1802329"/>
    <lineage>
        <taxon>Bacteria</taxon>
        <taxon>Candidatus Tayloriibacteriota</taxon>
    </lineage>
</organism>
<dbReference type="AlphaFoldDB" id="A0A1G2NVD4"/>
<proteinExistence type="predicted"/>
<evidence type="ECO:0000313" key="3">
    <source>
        <dbReference type="Proteomes" id="UP000176429"/>
    </source>
</evidence>
<feature type="transmembrane region" description="Helical" evidence="1">
    <location>
        <begin position="47"/>
        <end position="66"/>
    </location>
</feature>
<accession>A0A1G2NVD4</accession>
<comment type="caution">
    <text evidence="2">The sequence shown here is derived from an EMBL/GenBank/DDBJ whole genome shotgun (WGS) entry which is preliminary data.</text>
</comment>
<keyword evidence="1" id="KW-0472">Membrane</keyword>
<sequence>MPPNYPQILQTKQELESVQNEVEIARKIFEDTNTSYRDNSFQVFEKIAFYAVGSISLSITYVGYVLSQQTEVLKVSVFYLPLYVYLFISWAFLVLSLFTTLFVRWTDITHTFWASQKEYYKAKKKKEEKKISFFQSYPNIVFQDGKSKDTETAICGENVKKYTDVLIPTTERYEKRSSSLGRIIRYMAISSFVMGIVSLVFFATWTVYLRIL</sequence>
<reference evidence="2 3" key="1">
    <citation type="journal article" date="2016" name="Nat. Commun.">
        <title>Thousands of microbial genomes shed light on interconnected biogeochemical processes in an aquifer system.</title>
        <authorList>
            <person name="Anantharaman K."/>
            <person name="Brown C.T."/>
            <person name="Hug L.A."/>
            <person name="Sharon I."/>
            <person name="Castelle C.J."/>
            <person name="Probst A.J."/>
            <person name="Thomas B.C."/>
            <person name="Singh A."/>
            <person name="Wilkins M.J."/>
            <person name="Karaoz U."/>
            <person name="Brodie E.L."/>
            <person name="Williams K.H."/>
            <person name="Hubbard S.S."/>
            <person name="Banfield J.F."/>
        </authorList>
    </citation>
    <scope>NUCLEOTIDE SEQUENCE [LARGE SCALE GENOMIC DNA]</scope>
</reference>
<keyword evidence="1" id="KW-1133">Transmembrane helix</keyword>
<dbReference type="EMBL" id="MHSH01000056">
    <property type="protein sequence ID" value="OHA40013.1"/>
    <property type="molecule type" value="Genomic_DNA"/>
</dbReference>
<evidence type="ECO:0000313" key="2">
    <source>
        <dbReference type="EMBL" id="OHA40013.1"/>
    </source>
</evidence>
<keyword evidence="1" id="KW-0812">Transmembrane</keyword>
<feature type="transmembrane region" description="Helical" evidence="1">
    <location>
        <begin position="183"/>
        <end position="208"/>
    </location>
</feature>
<gene>
    <name evidence="2" type="ORF">A3H68_01600</name>
</gene>
<name>A0A1G2NVD4_9BACT</name>
<protein>
    <submittedName>
        <fullName evidence="2">Uncharacterized protein</fullName>
    </submittedName>
</protein>